<dbReference type="PANTHER" id="PTHR33209">
    <property type="entry name" value="PROTEASE 4"/>
    <property type="match status" value="1"/>
</dbReference>
<dbReference type="EC" id="3.4.21.-" evidence="9"/>
<dbReference type="RefSeq" id="WP_179825066.1">
    <property type="nucleotide sequence ID" value="NZ_JACCCO010000002.1"/>
</dbReference>
<proteinExistence type="inferred from homology"/>
<dbReference type="InterPro" id="IPR029045">
    <property type="entry name" value="ClpP/crotonase-like_dom_sf"/>
</dbReference>
<dbReference type="InterPro" id="IPR002142">
    <property type="entry name" value="Peptidase_S49"/>
</dbReference>
<dbReference type="CDD" id="cd07018">
    <property type="entry name" value="S49_SppA_67K_type"/>
    <property type="match status" value="1"/>
</dbReference>
<evidence type="ECO:0000256" key="1">
    <source>
        <dbReference type="ARBA" id="ARBA00004370"/>
    </source>
</evidence>
<reference evidence="9 10" key="1">
    <citation type="submission" date="2020-07" db="EMBL/GenBank/DDBJ databases">
        <title>Sequencing the genomes of 1000 actinobacteria strains.</title>
        <authorList>
            <person name="Klenk H.-P."/>
        </authorList>
    </citation>
    <scope>NUCLEOTIDE SEQUENCE [LARGE SCALE GENOMIC DNA]</scope>
    <source>
        <strain evidence="9 10">DSM 45763</strain>
    </source>
</reference>
<comment type="similarity">
    <text evidence="2">Belongs to the peptidase S49 family.</text>
</comment>
<dbReference type="PANTHER" id="PTHR33209:SF1">
    <property type="entry name" value="PEPTIDASE S49 DOMAIN-CONTAINING PROTEIN"/>
    <property type="match status" value="1"/>
</dbReference>
<feature type="active site" description="Proton donor/acceptor" evidence="7">
    <location>
        <position position="168"/>
    </location>
</feature>
<dbReference type="Pfam" id="PF01343">
    <property type="entry name" value="Peptidase_S49"/>
    <property type="match status" value="2"/>
</dbReference>
<evidence type="ECO:0000313" key="9">
    <source>
        <dbReference type="EMBL" id="NYF42461.1"/>
    </source>
</evidence>
<evidence type="ECO:0000256" key="7">
    <source>
        <dbReference type="PIRSR" id="PIRSR001217-1"/>
    </source>
</evidence>
<evidence type="ECO:0000256" key="2">
    <source>
        <dbReference type="ARBA" id="ARBA00008683"/>
    </source>
</evidence>
<evidence type="ECO:0000256" key="4">
    <source>
        <dbReference type="ARBA" id="ARBA00022801"/>
    </source>
</evidence>
<dbReference type="InterPro" id="IPR004634">
    <property type="entry name" value="Pept_S49_pIV"/>
</dbReference>
<keyword evidence="10" id="KW-1185">Reference proteome</keyword>
<feature type="active site" description="Nucleophile" evidence="7">
    <location>
        <position position="366"/>
    </location>
</feature>
<feature type="domain" description="Peptidase S49" evidence="8">
    <location>
        <begin position="350"/>
        <end position="500"/>
    </location>
</feature>
<comment type="caution">
    <text evidence="9">The sequence shown here is derived from an EMBL/GenBank/DDBJ whole genome shotgun (WGS) entry which is preliminary data.</text>
</comment>
<evidence type="ECO:0000256" key="5">
    <source>
        <dbReference type="ARBA" id="ARBA00022825"/>
    </source>
</evidence>
<evidence type="ECO:0000313" key="10">
    <source>
        <dbReference type="Proteomes" id="UP000576393"/>
    </source>
</evidence>
<dbReference type="CDD" id="cd07023">
    <property type="entry name" value="S49_Sppa_N_C"/>
    <property type="match status" value="1"/>
</dbReference>
<dbReference type="NCBIfam" id="TIGR00706">
    <property type="entry name" value="SppA_dom"/>
    <property type="match status" value="1"/>
</dbReference>
<evidence type="ECO:0000256" key="6">
    <source>
        <dbReference type="ARBA" id="ARBA00023136"/>
    </source>
</evidence>
<dbReference type="GO" id="GO:0006465">
    <property type="term" value="P:signal peptide processing"/>
    <property type="evidence" value="ECO:0007669"/>
    <property type="project" value="InterPro"/>
</dbReference>
<dbReference type="AlphaFoldDB" id="A0A852V7V4"/>
<dbReference type="SUPFAM" id="SSF52096">
    <property type="entry name" value="ClpP/crotonase"/>
    <property type="match status" value="2"/>
</dbReference>
<feature type="domain" description="Peptidase S49" evidence="8">
    <location>
        <begin position="116"/>
        <end position="250"/>
    </location>
</feature>
<protein>
    <submittedName>
        <fullName evidence="9">Protease-4</fullName>
        <ecNumber evidence="9">3.4.21.-</ecNumber>
    </submittedName>
</protein>
<keyword evidence="6" id="KW-0472">Membrane</keyword>
<dbReference type="EMBL" id="JACCCO010000002">
    <property type="protein sequence ID" value="NYF42461.1"/>
    <property type="molecule type" value="Genomic_DNA"/>
</dbReference>
<sequence>MDATKVIIDSVDRFRQRRTAPLVLELDLTEGLLDGPPADPLNAVLSMRRPRLSDVLSGLKRARTDTRVKALVVKIGTRPLGLAMVQELRQAVARLREAGKLTVAFAESFGEFGAGTVPYYLATAFERVYLQPSGDVGLTGVAIEQRFLKGALGKLGVDYQIGQRHEYKTAANTYTQDHMTEAHRESMGRITESITEQVVAGIAEGRGMEPAKVRELVDQGPFIGAEAVEAGLVDRMAYRDEVYDEVKKAAGEDSRLLYVARYARGPIAKKLPRPGEDVVALVHGNGAVRLGRSGRSPLGGGGAMGSDTVCAALRAARDDDHVKAVVFRVDSPGGSYVASDAIWREVVLTRKAGKPVVVSMGDLAASGGYMVSMAADAIVAQPGTLTGSIGVFGGKAVIGGLLEKIGISSETVGEGANAGMFSPTNAFSEAQWARVNAWLDRVYDDFVAKAAEGRDLPRERVHELARGRVWTGADAHAHGLVDELGGLEDALALARKKAGVAADAPVRVYPRLSPLERLRPAESSEDKAAALSRVRLESWGSISHLAAELGLPSYGPLMLPGSWTIR</sequence>
<dbReference type="Gene3D" id="3.90.226.10">
    <property type="entry name" value="2-enoyl-CoA Hydratase, Chain A, domain 1"/>
    <property type="match status" value="4"/>
</dbReference>
<keyword evidence="5" id="KW-0720">Serine protease</keyword>
<comment type="subcellular location">
    <subcellularLocation>
        <location evidence="1">Membrane</location>
    </subcellularLocation>
</comment>
<gene>
    <name evidence="9" type="ORF">HDA43_004662</name>
</gene>
<dbReference type="InterPro" id="IPR047272">
    <property type="entry name" value="S49_SppA_C"/>
</dbReference>
<organism evidence="9 10">
    <name type="scientific">Streptosporangium sandarakinum</name>
    <dbReference type="NCBI Taxonomy" id="1260955"/>
    <lineage>
        <taxon>Bacteria</taxon>
        <taxon>Bacillati</taxon>
        <taxon>Actinomycetota</taxon>
        <taxon>Actinomycetes</taxon>
        <taxon>Streptosporangiales</taxon>
        <taxon>Streptosporangiaceae</taxon>
        <taxon>Streptosporangium</taxon>
    </lineage>
</organism>
<dbReference type="InterPro" id="IPR047217">
    <property type="entry name" value="S49_SppA_67K_type_N"/>
</dbReference>
<dbReference type="PIRSF" id="PIRSF001217">
    <property type="entry name" value="Protease_4_SppA"/>
    <property type="match status" value="1"/>
</dbReference>
<dbReference type="GO" id="GO:0008236">
    <property type="term" value="F:serine-type peptidase activity"/>
    <property type="evidence" value="ECO:0007669"/>
    <property type="project" value="UniProtKB-KW"/>
</dbReference>
<evidence type="ECO:0000259" key="8">
    <source>
        <dbReference type="Pfam" id="PF01343"/>
    </source>
</evidence>
<keyword evidence="4 9" id="KW-0378">Hydrolase</keyword>
<name>A0A852V7V4_9ACTN</name>
<dbReference type="NCBIfam" id="TIGR00705">
    <property type="entry name" value="SppA_67K"/>
    <property type="match status" value="1"/>
</dbReference>
<evidence type="ECO:0000256" key="3">
    <source>
        <dbReference type="ARBA" id="ARBA00022670"/>
    </source>
</evidence>
<dbReference type="GO" id="GO:0016020">
    <property type="term" value="C:membrane"/>
    <property type="evidence" value="ECO:0007669"/>
    <property type="project" value="UniProtKB-SubCell"/>
</dbReference>
<keyword evidence="3 9" id="KW-0645">Protease</keyword>
<accession>A0A852V7V4</accession>
<dbReference type="Proteomes" id="UP000576393">
    <property type="component" value="Unassembled WGS sequence"/>
</dbReference>
<dbReference type="InterPro" id="IPR004635">
    <property type="entry name" value="Pept_S49_SppA"/>
</dbReference>